<dbReference type="EC" id="2.5.1.-" evidence="3"/>
<keyword evidence="2 3" id="KW-0808">Transferase</keyword>
<dbReference type="GO" id="GO:0004311">
    <property type="term" value="F:geranylgeranyl diphosphate synthase activity"/>
    <property type="evidence" value="ECO:0007669"/>
    <property type="project" value="InterPro"/>
</dbReference>
<dbReference type="SFLD" id="SFLDG01018">
    <property type="entry name" value="Squalene/Phytoene_Synthase_Lik"/>
    <property type="match status" value="1"/>
</dbReference>
<comment type="caution">
    <text evidence="3">The sequence shown here is derived from an EMBL/GenBank/DDBJ whole genome shotgun (WGS) entry which is preliminary data.</text>
</comment>
<accession>A0AAW6T939</accession>
<dbReference type="PANTHER" id="PTHR31480">
    <property type="entry name" value="BIFUNCTIONAL LYCOPENE CYCLASE/PHYTOENE SYNTHASE"/>
    <property type="match status" value="1"/>
</dbReference>
<dbReference type="InterPro" id="IPR044843">
    <property type="entry name" value="Trans_IPPS_bact-type"/>
</dbReference>
<organism evidence="3 4">
    <name type="scientific">Ruicaihuangia caeni</name>
    <dbReference type="NCBI Taxonomy" id="3042517"/>
    <lineage>
        <taxon>Bacteria</taxon>
        <taxon>Bacillati</taxon>
        <taxon>Actinomycetota</taxon>
        <taxon>Actinomycetes</taxon>
        <taxon>Micrococcales</taxon>
        <taxon>Microbacteriaceae</taxon>
        <taxon>Ruicaihuangia</taxon>
    </lineage>
</organism>
<dbReference type="GO" id="GO:0016117">
    <property type="term" value="P:carotenoid biosynthetic process"/>
    <property type="evidence" value="ECO:0007669"/>
    <property type="project" value="UniProtKB-ARBA"/>
</dbReference>
<comment type="pathway">
    <text evidence="1">Carotenoid biosynthesis; phytoene biosynthesis.</text>
</comment>
<dbReference type="EMBL" id="JASATX010000003">
    <property type="protein sequence ID" value="MDI2098863.1"/>
    <property type="molecule type" value="Genomic_DNA"/>
</dbReference>
<evidence type="ECO:0000256" key="2">
    <source>
        <dbReference type="ARBA" id="ARBA00022679"/>
    </source>
</evidence>
<dbReference type="SUPFAM" id="SSF48576">
    <property type="entry name" value="Terpenoid synthases"/>
    <property type="match status" value="1"/>
</dbReference>
<dbReference type="CDD" id="cd00683">
    <property type="entry name" value="Trans_IPPS_HH"/>
    <property type="match status" value="1"/>
</dbReference>
<gene>
    <name evidence="3" type="ORF">QF206_07785</name>
</gene>
<dbReference type="InterPro" id="IPR008949">
    <property type="entry name" value="Isoprenoid_synthase_dom_sf"/>
</dbReference>
<name>A0AAW6T939_9MICO</name>
<dbReference type="RefSeq" id="WP_281488656.1">
    <property type="nucleotide sequence ID" value="NZ_JASATX010000003.1"/>
</dbReference>
<dbReference type="Pfam" id="PF00494">
    <property type="entry name" value="SQS_PSY"/>
    <property type="match status" value="1"/>
</dbReference>
<keyword evidence="4" id="KW-1185">Reference proteome</keyword>
<evidence type="ECO:0000256" key="1">
    <source>
        <dbReference type="ARBA" id="ARBA00004684"/>
    </source>
</evidence>
<dbReference type="InterPro" id="IPR033904">
    <property type="entry name" value="Trans_IPPS_HH"/>
</dbReference>
<dbReference type="SFLD" id="SFLDS00005">
    <property type="entry name" value="Isoprenoid_Synthase_Type_I"/>
    <property type="match status" value="1"/>
</dbReference>
<dbReference type="GO" id="GO:0051996">
    <property type="term" value="F:squalene synthase [NAD(P)H] activity"/>
    <property type="evidence" value="ECO:0007669"/>
    <property type="project" value="InterPro"/>
</dbReference>
<dbReference type="InterPro" id="IPR019845">
    <property type="entry name" value="Squalene/phytoene_synthase_CS"/>
</dbReference>
<dbReference type="Proteomes" id="UP001321506">
    <property type="component" value="Unassembled WGS sequence"/>
</dbReference>
<evidence type="ECO:0000313" key="3">
    <source>
        <dbReference type="EMBL" id="MDI2098863.1"/>
    </source>
</evidence>
<evidence type="ECO:0000313" key="4">
    <source>
        <dbReference type="Proteomes" id="UP001321506"/>
    </source>
</evidence>
<dbReference type="InterPro" id="IPR002060">
    <property type="entry name" value="Squ/phyt_synthse"/>
</dbReference>
<dbReference type="SFLD" id="SFLDG01212">
    <property type="entry name" value="Phytoene_synthase_like"/>
    <property type="match status" value="1"/>
</dbReference>
<sequence length="289" mass="31783">MIDSMTLDRYETCASHVARVVLSDYSTSFGMATRLLAPRYRPHIANIYGLVRIADEIVDGPAECAGLVAGERLELLDALENEVYDSIRRGFSTNLVVHAFACTAVHAGIGSDLIAPFFSSMRADLDLTRLDETAFREYVYGSAEVVGLMCLRVFLQDARPDAAERAVLVDGARRLGAAFQKINFLRDLGDDARGLGRSYFPNVDSGRLGESEKREITQSIRADLEAAEASIRLLPAGARRAVATAHGLFSELEKRIERTPAEAIIDRRIRVPDAVKLIIALRASLRWSA</sequence>
<protein>
    <submittedName>
        <fullName evidence="3">Phytoene/squalene synthase family protein</fullName>
        <ecNumber evidence="3">2.5.1.-</ecNumber>
    </submittedName>
</protein>
<proteinExistence type="predicted"/>
<dbReference type="Gene3D" id="1.10.600.10">
    <property type="entry name" value="Farnesyl Diphosphate Synthase"/>
    <property type="match status" value="1"/>
</dbReference>
<dbReference type="AlphaFoldDB" id="A0AAW6T939"/>
<reference evidence="3 4" key="1">
    <citation type="submission" date="2023-04" db="EMBL/GenBank/DDBJ databases">
        <title>Klugiella caeni sp. nov. isolated from the sludge of biochemical tank.</title>
        <authorList>
            <person name="Geng K."/>
        </authorList>
    </citation>
    <scope>NUCLEOTIDE SEQUENCE [LARGE SCALE GENOMIC DNA]</scope>
    <source>
        <strain evidence="3 4">YN-L-19</strain>
    </source>
</reference>
<dbReference type="PROSITE" id="PS01045">
    <property type="entry name" value="SQUALEN_PHYTOEN_SYN_2"/>
    <property type="match status" value="1"/>
</dbReference>